<reference evidence="4 5" key="1">
    <citation type="journal article" date="2019" name="Int. J. Syst. Evol. Microbiol.">
        <title>The Global Catalogue of Microorganisms (GCM) 10K type strain sequencing project: providing services to taxonomists for standard genome sequencing and annotation.</title>
        <authorList>
            <consortium name="The Broad Institute Genomics Platform"/>
            <consortium name="The Broad Institute Genome Sequencing Center for Infectious Disease"/>
            <person name="Wu L."/>
            <person name="Ma J."/>
        </authorList>
    </citation>
    <scope>NUCLEOTIDE SEQUENCE [LARGE SCALE GENOMIC DNA]</scope>
    <source>
        <strain evidence="4 5">CGMCC 1.10593</strain>
    </source>
</reference>
<dbReference type="EMBL" id="JBHUDM010000006">
    <property type="protein sequence ID" value="MFD1643649.1"/>
    <property type="molecule type" value="Genomic_DNA"/>
</dbReference>
<sequence>MPRVRLKVGPMPDMAAIANEFPNTVIRFLSNYPSDDGVTSVLEIQTENPDRFVEETADWFSGASTVLHQDDETVVVMLEGQPPNGYFVSEDIEYHPTAPVVARDGYLFIEFVMPESKLATLWESLDQRNVDYQILSITDGYDVLDSLTGRQREILAVAVERGYYDSPRGCSLTDIAEGFDVNKSAVSGVLHRAEGEIIKNAIGDPRDSTENR</sequence>
<dbReference type="Proteomes" id="UP001597052">
    <property type="component" value="Unassembled WGS sequence"/>
</dbReference>
<evidence type="ECO:0000256" key="2">
    <source>
        <dbReference type="ARBA" id="ARBA00023163"/>
    </source>
</evidence>
<proteinExistence type="predicted"/>
<dbReference type="SUPFAM" id="SSF88659">
    <property type="entry name" value="Sigma3 and sigma4 domains of RNA polymerase sigma factors"/>
    <property type="match status" value="1"/>
</dbReference>
<dbReference type="PANTHER" id="PTHR34236">
    <property type="entry name" value="DIMETHYL SULFOXIDE REDUCTASE TRANSCRIPTIONAL ACTIVATOR"/>
    <property type="match status" value="1"/>
</dbReference>
<evidence type="ECO:0000259" key="3">
    <source>
        <dbReference type="Pfam" id="PF04967"/>
    </source>
</evidence>
<evidence type="ECO:0000256" key="1">
    <source>
        <dbReference type="ARBA" id="ARBA00023015"/>
    </source>
</evidence>
<organism evidence="4 5">
    <name type="scientific">Halohasta litorea</name>
    <dbReference type="NCBI Taxonomy" id="869891"/>
    <lineage>
        <taxon>Archaea</taxon>
        <taxon>Methanobacteriati</taxon>
        <taxon>Methanobacteriota</taxon>
        <taxon>Stenosarchaea group</taxon>
        <taxon>Halobacteria</taxon>
        <taxon>Halobacteriales</taxon>
        <taxon>Haloferacaceae</taxon>
        <taxon>Halohasta</taxon>
    </lineage>
</organism>
<dbReference type="InterPro" id="IPR013324">
    <property type="entry name" value="RNA_pol_sigma_r3/r4-like"/>
</dbReference>
<keyword evidence="2" id="KW-0804">Transcription</keyword>
<comment type="caution">
    <text evidence="4">The sequence shown here is derived from an EMBL/GenBank/DDBJ whole genome shotgun (WGS) entry which is preliminary data.</text>
</comment>
<keyword evidence="5" id="KW-1185">Reference proteome</keyword>
<keyword evidence="1" id="KW-0805">Transcription regulation</keyword>
<dbReference type="AlphaFoldDB" id="A0ABD6DEN8"/>
<accession>A0ABD6DEN8</accession>
<evidence type="ECO:0000313" key="5">
    <source>
        <dbReference type="Proteomes" id="UP001597052"/>
    </source>
</evidence>
<dbReference type="RefSeq" id="WP_256397633.1">
    <property type="nucleotide sequence ID" value="NZ_JANHDJ010000008.1"/>
</dbReference>
<gene>
    <name evidence="4" type="ORF">ACFSBW_17420</name>
</gene>
<dbReference type="PANTHER" id="PTHR34236:SF1">
    <property type="entry name" value="DIMETHYL SULFOXIDE REDUCTASE TRANSCRIPTIONAL ACTIVATOR"/>
    <property type="match status" value="1"/>
</dbReference>
<dbReference type="InterPro" id="IPR007050">
    <property type="entry name" value="HTH_bacterioopsin"/>
</dbReference>
<feature type="domain" description="HTH bat-type" evidence="3">
    <location>
        <begin position="147"/>
        <end position="199"/>
    </location>
</feature>
<name>A0ABD6DEN8_9EURY</name>
<dbReference type="Pfam" id="PF04967">
    <property type="entry name" value="HTH_10"/>
    <property type="match status" value="1"/>
</dbReference>
<protein>
    <submittedName>
        <fullName evidence="4">Helix-turn-helix domain-containing protein</fullName>
    </submittedName>
</protein>
<evidence type="ECO:0000313" key="4">
    <source>
        <dbReference type="EMBL" id="MFD1643649.1"/>
    </source>
</evidence>